<comment type="caution">
    <text evidence="4">The sequence shown here is derived from an EMBL/GenBank/DDBJ whole genome shotgun (WGS) entry which is preliminary data.</text>
</comment>
<dbReference type="Gene3D" id="2.60.40.2500">
    <property type="match status" value="1"/>
</dbReference>
<accession>A0AAQ0HFJ7</accession>
<reference evidence="4 5" key="1">
    <citation type="submission" date="2018-08" db="EMBL/GenBank/DDBJ databases">
        <title>Genomic Encyclopedia of Archaeal and Bacterial Type Strains, Phase II (KMG-II): from individual species to whole genera.</title>
        <authorList>
            <person name="Goeker M."/>
        </authorList>
    </citation>
    <scope>NUCLEOTIDE SEQUENCE [LARGE SCALE GENOMIC DNA]</scope>
    <source>
        <strain evidence="4 5">DSM 582</strain>
    </source>
</reference>
<evidence type="ECO:0000313" key="5">
    <source>
        <dbReference type="Proteomes" id="UP000256794"/>
    </source>
</evidence>
<name>A0AAQ0HFJ7_PARVE</name>
<dbReference type="CDD" id="cd06911">
    <property type="entry name" value="VirB9_CagX_TrbG"/>
    <property type="match status" value="1"/>
</dbReference>
<keyword evidence="5" id="KW-1185">Reference proteome</keyword>
<dbReference type="Pfam" id="PF03524">
    <property type="entry name" value="CagX"/>
    <property type="match status" value="1"/>
</dbReference>
<dbReference type="AlphaFoldDB" id="A0AAQ0HFJ7"/>
<evidence type="ECO:0000256" key="1">
    <source>
        <dbReference type="ARBA" id="ARBA00006135"/>
    </source>
</evidence>
<evidence type="ECO:0000256" key="3">
    <source>
        <dbReference type="SAM" id="SignalP"/>
    </source>
</evidence>
<gene>
    <name evidence="4" type="ORF">ATH84_102738</name>
</gene>
<dbReference type="EMBL" id="QUMX01000027">
    <property type="protein sequence ID" value="REG39499.1"/>
    <property type="molecule type" value="Genomic_DNA"/>
</dbReference>
<organism evidence="4 5">
    <name type="scientific">Paracoccus versutus</name>
    <name type="common">Thiobacillus versutus</name>
    <dbReference type="NCBI Taxonomy" id="34007"/>
    <lineage>
        <taxon>Bacteria</taxon>
        <taxon>Pseudomonadati</taxon>
        <taxon>Pseudomonadota</taxon>
        <taxon>Alphaproteobacteria</taxon>
        <taxon>Rhodobacterales</taxon>
        <taxon>Paracoccaceae</taxon>
        <taxon>Paracoccus</taxon>
    </lineage>
</organism>
<keyword evidence="2 3" id="KW-0732">Signal</keyword>
<feature type="chain" id="PRO_5042823292" evidence="3">
    <location>
        <begin position="34"/>
        <end position="351"/>
    </location>
</feature>
<evidence type="ECO:0000256" key="2">
    <source>
        <dbReference type="ARBA" id="ARBA00022729"/>
    </source>
</evidence>
<dbReference type="InterPro" id="IPR038161">
    <property type="entry name" value="VirB9/CagX/TrbG_C_sf"/>
</dbReference>
<protein>
    <submittedName>
        <fullName evidence="4">Type IV secretion system protein VirB9</fullName>
    </submittedName>
</protein>
<dbReference type="Proteomes" id="UP000256794">
    <property type="component" value="Unassembled WGS sequence"/>
</dbReference>
<proteinExistence type="inferred from homology"/>
<evidence type="ECO:0000313" key="4">
    <source>
        <dbReference type="EMBL" id="REG39499.1"/>
    </source>
</evidence>
<feature type="signal peptide" evidence="3">
    <location>
        <begin position="1"/>
        <end position="33"/>
    </location>
</feature>
<dbReference type="InterPro" id="IPR010258">
    <property type="entry name" value="Conjugal_tfr_TrbG/VirB9/CagX"/>
</dbReference>
<dbReference type="NCBIfam" id="TIGR02775">
    <property type="entry name" value="TrbG_Ti"/>
    <property type="match status" value="1"/>
</dbReference>
<sequence length="351" mass="37477">MTSGLTEGMNWKPVKRLPGSMLAAVLLSATVLAGCATSKAPQFSYDDHVPALPSPPAAVADPVPKPLHVPPGWTPARGGNAAESPVGRVANANLAARVEPRREGYYNAIQVYPWSEGALYQVYAAPGQITDIALEPGEQLTGTGPIAAGDTARWIIGDTESGSGASRRVHVLVKPTRPDIATNLVIATDRRSYMLELRAGEETWMPAVSWHYPETSSSTATHRRTVSAAPVIPAAAARNHRYGLQIEGANPPWRPVSVFDDGRRVYVVFPRGIVQGEMPPLFVIGPEGKPEIVNSRSHGNVLIVDRLFGVAELRLGSGKRQQVVRIHRLQPAKQAVVPTDGRVGAGTSRGS</sequence>
<dbReference type="InterPro" id="IPR014142">
    <property type="entry name" value="TrbG_Ti"/>
</dbReference>
<comment type="similarity">
    <text evidence="1">Belongs to the TrbG/VirB9 family.</text>
</comment>
<dbReference type="InterPro" id="IPR033645">
    <property type="entry name" value="VirB9/CagX/TrbG_C"/>
</dbReference>